<dbReference type="SMART" id="SM00886">
    <property type="entry name" value="Dabb"/>
    <property type="match status" value="1"/>
</dbReference>
<comment type="caution">
    <text evidence="2">The sequence shown here is derived from an EMBL/GenBank/DDBJ whole genome shotgun (WGS) entry which is preliminary data.</text>
</comment>
<evidence type="ECO:0000313" key="3">
    <source>
        <dbReference type="Proteomes" id="UP001302126"/>
    </source>
</evidence>
<keyword evidence="3" id="KW-1185">Reference proteome</keyword>
<dbReference type="PROSITE" id="PS51502">
    <property type="entry name" value="S_R_A_B_BARREL"/>
    <property type="match status" value="1"/>
</dbReference>
<dbReference type="SUPFAM" id="SSF54909">
    <property type="entry name" value="Dimeric alpha+beta barrel"/>
    <property type="match status" value="1"/>
</dbReference>
<protein>
    <submittedName>
        <fullName evidence="2">Stress responsive A/B barrel domain-containing protein</fullName>
    </submittedName>
</protein>
<evidence type="ECO:0000313" key="2">
    <source>
        <dbReference type="EMBL" id="KAK4192320.1"/>
    </source>
</evidence>
<accession>A0AAN6X3Q6</accession>
<evidence type="ECO:0000259" key="1">
    <source>
        <dbReference type="PROSITE" id="PS51502"/>
    </source>
</evidence>
<feature type="domain" description="Stress-response A/B barrel" evidence="1">
    <location>
        <begin position="3"/>
        <end position="106"/>
    </location>
</feature>
<reference evidence="2" key="1">
    <citation type="journal article" date="2023" name="Mol. Phylogenet. Evol.">
        <title>Genome-scale phylogeny and comparative genomics of the fungal order Sordariales.</title>
        <authorList>
            <person name="Hensen N."/>
            <person name="Bonometti L."/>
            <person name="Westerberg I."/>
            <person name="Brannstrom I.O."/>
            <person name="Guillou S."/>
            <person name="Cros-Aarteil S."/>
            <person name="Calhoun S."/>
            <person name="Haridas S."/>
            <person name="Kuo A."/>
            <person name="Mondo S."/>
            <person name="Pangilinan J."/>
            <person name="Riley R."/>
            <person name="LaButti K."/>
            <person name="Andreopoulos B."/>
            <person name="Lipzen A."/>
            <person name="Chen C."/>
            <person name="Yan M."/>
            <person name="Daum C."/>
            <person name="Ng V."/>
            <person name="Clum A."/>
            <person name="Steindorff A."/>
            <person name="Ohm R.A."/>
            <person name="Martin F."/>
            <person name="Silar P."/>
            <person name="Natvig D.O."/>
            <person name="Lalanne C."/>
            <person name="Gautier V."/>
            <person name="Ament-Velasquez S.L."/>
            <person name="Kruys A."/>
            <person name="Hutchinson M.I."/>
            <person name="Powell A.J."/>
            <person name="Barry K."/>
            <person name="Miller A.N."/>
            <person name="Grigoriev I.V."/>
            <person name="Debuchy R."/>
            <person name="Gladieux P."/>
            <person name="Hiltunen Thoren M."/>
            <person name="Johannesson H."/>
        </authorList>
    </citation>
    <scope>NUCLEOTIDE SEQUENCE</scope>
    <source>
        <strain evidence="2">PSN309</strain>
    </source>
</reference>
<gene>
    <name evidence="2" type="ORF">QBC35DRAFT_484916</name>
</gene>
<reference evidence="2" key="2">
    <citation type="submission" date="2023-05" db="EMBL/GenBank/DDBJ databases">
        <authorList>
            <consortium name="Lawrence Berkeley National Laboratory"/>
            <person name="Steindorff A."/>
            <person name="Hensen N."/>
            <person name="Bonometti L."/>
            <person name="Westerberg I."/>
            <person name="Brannstrom I.O."/>
            <person name="Guillou S."/>
            <person name="Cros-Aarteil S."/>
            <person name="Calhoun S."/>
            <person name="Haridas S."/>
            <person name="Kuo A."/>
            <person name="Mondo S."/>
            <person name="Pangilinan J."/>
            <person name="Riley R."/>
            <person name="Labutti K."/>
            <person name="Andreopoulos B."/>
            <person name="Lipzen A."/>
            <person name="Chen C."/>
            <person name="Yanf M."/>
            <person name="Daum C."/>
            <person name="Ng V."/>
            <person name="Clum A."/>
            <person name="Ohm R."/>
            <person name="Martin F."/>
            <person name="Silar P."/>
            <person name="Natvig D."/>
            <person name="Lalanne C."/>
            <person name="Gautier V."/>
            <person name="Ament-Velasquez S.L."/>
            <person name="Kruys A."/>
            <person name="Hutchinson M.I."/>
            <person name="Powell A.J."/>
            <person name="Barry K."/>
            <person name="Miller A.N."/>
            <person name="Grigoriev I.V."/>
            <person name="Debuchy R."/>
            <person name="Gladieux P."/>
            <person name="Thoren M.H."/>
            <person name="Johannesson H."/>
        </authorList>
    </citation>
    <scope>NUCLEOTIDE SEQUENCE</scope>
    <source>
        <strain evidence="2">PSN309</strain>
    </source>
</reference>
<dbReference type="Pfam" id="PF07876">
    <property type="entry name" value="Dabb"/>
    <property type="match status" value="1"/>
</dbReference>
<proteinExistence type="predicted"/>
<dbReference type="EMBL" id="MU864355">
    <property type="protein sequence ID" value="KAK4192320.1"/>
    <property type="molecule type" value="Genomic_DNA"/>
</dbReference>
<organism evidence="2 3">
    <name type="scientific">Podospora australis</name>
    <dbReference type="NCBI Taxonomy" id="1536484"/>
    <lineage>
        <taxon>Eukaryota</taxon>
        <taxon>Fungi</taxon>
        <taxon>Dikarya</taxon>
        <taxon>Ascomycota</taxon>
        <taxon>Pezizomycotina</taxon>
        <taxon>Sordariomycetes</taxon>
        <taxon>Sordariomycetidae</taxon>
        <taxon>Sordariales</taxon>
        <taxon>Podosporaceae</taxon>
        <taxon>Podospora</taxon>
    </lineage>
</organism>
<dbReference type="Proteomes" id="UP001302126">
    <property type="component" value="Unassembled WGS sequence"/>
</dbReference>
<name>A0AAN6X3Q6_9PEZI</name>
<dbReference type="Gene3D" id="3.30.70.100">
    <property type="match status" value="1"/>
</dbReference>
<dbReference type="InterPro" id="IPR013097">
    <property type="entry name" value="Dabb"/>
</dbReference>
<dbReference type="InterPro" id="IPR011008">
    <property type="entry name" value="Dimeric_a/b-barrel"/>
</dbReference>
<sequence length="111" mass="12552">MGVYHVVMLSFKPLATPEEVQDTCNRMMALKYNCLHPETSEPYLKMAIGGADTAMLGNAEERITHAFVSEFENDGDRTYYLEKDPAYAAFLEDTKGIIETTRTVDFRDGVF</sequence>
<dbReference type="AlphaFoldDB" id="A0AAN6X3Q6"/>